<keyword evidence="11" id="KW-1185">Reference proteome</keyword>
<feature type="compositionally biased region" description="Basic and acidic residues" evidence="7">
    <location>
        <begin position="415"/>
        <end position="431"/>
    </location>
</feature>
<evidence type="ECO:0000256" key="7">
    <source>
        <dbReference type="SAM" id="MobiDB-lite"/>
    </source>
</evidence>
<name>A0ABW2JCG2_9ACTN</name>
<organism evidence="10 11">
    <name type="scientific">Streptomyces monticola</name>
    <dbReference type="NCBI Taxonomy" id="2666263"/>
    <lineage>
        <taxon>Bacteria</taxon>
        <taxon>Bacillati</taxon>
        <taxon>Actinomycetota</taxon>
        <taxon>Actinomycetes</taxon>
        <taxon>Kitasatosporales</taxon>
        <taxon>Streptomycetaceae</taxon>
        <taxon>Streptomyces</taxon>
    </lineage>
</organism>
<feature type="transmembrane region" description="Helical" evidence="8">
    <location>
        <begin position="291"/>
        <end position="309"/>
    </location>
</feature>
<dbReference type="EMBL" id="JBHTCF010000002">
    <property type="protein sequence ID" value="MFC7303694.1"/>
    <property type="molecule type" value="Genomic_DNA"/>
</dbReference>
<dbReference type="PANTHER" id="PTHR23513:SF11">
    <property type="entry name" value="STAPHYLOFERRIN A TRANSPORTER"/>
    <property type="match status" value="1"/>
</dbReference>
<dbReference type="PANTHER" id="PTHR23513">
    <property type="entry name" value="INTEGRAL MEMBRANE EFFLUX PROTEIN-RELATED"/>
    <property type="match status" value="1"/>
</dbReference>
<evidence type="ECO:0000256" key="2">
    <source>
        <dbReference type="ARBA" id="ARBA00022448"/>
    </source>
</evidence>
<evidence type="ECO:0000259" key="9">
    <source>
        <dbReference type="PROSITE" id="PS50850"/>
    </source>
</evidence>
<evidence type="ECO:0000256" key="8">
    <source>
        <dbReference type="SAM" id="Phobius"/>
    </source>
</evidence>
<protein>
    <submittedName>
        <fullName evidence="10">MFS transporter</fullName>
    </submittedName>
</protein>
<evidence type="ECO:0000256" key="4">
    <source>
        <dbReference type="ARBA" id="ARBA00022692"/>
    </source>
</evidence>
<dbReference type="RefSeq" id="WP_381828225.1">
    <property type="nucleotide sequence ID" value="NZ_JBHTCF010000002.1"/>
</dbReference>
<keyword evidence="6 8" id="KW-0472">Membrane</keyword>
<proteinExistence type="predicted"/>
<evidence type="ECO:0000256" key="5">
    <source>
        <dbReference type="ARBA" id="ARBA00022989"/>
    </source>
</evidence>
<dbReference type="InterPro" id="IPR010290">
    <property type="entry name" value="TM_effector"/>
</dbReference>
<gene>
    <name evidence="10" type="ORF">ACFQVC_05615</name>
</gene>
<dbReference type="PROSITE" id="PS50850">
    <property type="entry name" value="MFS"/>
    <property type="match status" value="1"/>
</dbReference>
<feature type="transmembrane region" description="Helical" evidence="8">
    <location>
        <begin position="226"/>
        <end position="247"/>
    </location>
</feature>
<evidence type="ECO:0000256" key="6">
    <source>
        <dbReference type="ARBA" id="ARBA00023136"/>
    </source>
</evidence>
<dbReference type="Pfam" id="PF05977">
    <property type="entry name" value="MFS_3"/>
    <property type="match status" value="1"/>
</dbReference>
<evidence type="ECO:0000313" key="10">
    <source>
        <dbReference type="EMBL" id="MFC7303694.1"/>
    </source>
</evidence>
<dbReference type="Gene3D" id="1.20.1250.20">
    <property type="entry name" value="MFS general substrate transporter like domains"/>
    <property type="match status" value="1"/>
</dbReference>
<evidence type="ECO:0000313" key="11">
    <source>
        <dbReference type="Proteomes" id="UP001596523"/>
    </source>
</evidence>
<feature type="transmembrane region" description="Helical" evidence="8">
    <location>
        <begin position="380"/>
        <end position="398"/>
    </location>
</feature>
<dbReference type="SUPFAM" id="SSF103473">
    <property type="entry name" value="MFS general substrate transporter"/>
    <property type="match status" value="1"/>
</dbReference>
<keyword evidence="2" id="KW-0813">Transport</keyword>
<reference evidence="11" key="1">
    <citation type="journal article" date="2019" name="Int. J. Syst. Evol. Microbiol.">
        <title>The Global Catalogue of Microorganisms (GCM) 10K type strain sequencing project: providing services to taxonomists for standard genome sequencing and annotation.</title>
        <authorList>
            <consortium name="The Broad Institute Genomics Platform"/>
            <consortium name="The Broad Institute Genome Sequencing Center for Infectious Disease"/>
            <person name="Wu L."/>
            <person name="Ma J."/>
        </authorList>
    </citation>
    <scope>NUCLEOTIDE SEQUENCE [LARGE SCALE GENOMIC DNA]</scope>
    <source>
        <strain evidence="11">SYNS20</strain>
    </source>
</reference>
<feature type="transmembrane region" description="Helical" evidence="8">
    <location>
        <begin position="315"/>
        <end position="337"/>
    </location>
</feature>
<feature type="transmembrane region" description="Helical" evidence="8">
    <location>
        <begin position="164"/>
        <end position="193"/>
    </location>
</feature>
<dbReference type="Proteomes" id="UP001596523">
    <property type="component" value="Unassembled WGS sequence"/>
</dbReference>
<dbReference type="InterPro" id="IPR020846">
    <property type="entry name" value="MFS_dom"/>
</dbReference>
<feature type="transmembrane region" description="Helical" evidence="8">
    <location>
        <begin position="259"/>
        <end position="279"/>
    </location>
</feature>
<comment type="caution">
    <text evidence="10">The sequence shown here is derived from an EMBL/GenBank/DDBJ whole genome shotgun (WGS) entry which is preliminary data.</text>
</comment>
<feature type="domain" description="Major facilitator superfamily (MFS) profile" evidence="9">
    <location>
        <begin position="12"/>
        <end position="403"/>
    </location>
</feature>
<keyword evidence="3" id="KW-1003">Cell membrane</keyword>
<keyword evidence="4 8" id="KW-0812">Transmembrane</keyword>
<dbReference type="InterPro" id="IPR036259">
    <property type="entry name" value="MFS_trans_sf"/>
</dbReference>
<accession>A0ABW2JCG2</accession>
<feature type="region of interest" description="Disordered" evidence="7">
    <location>
        <begin position="398"/>
        <end position="431"/>
    </location>
</feature>
<feature type="transmembrane region" description="Helical" evidence="8">
    <location>
        <begin position="20"/>
        <end position="38"/>
    </location>
</feature>
<keyword evidence="5 8" id="KW-1133">Transmembrane helix</keyword>
<dbReference type="CDD" id="cd06173">
    <property type="entry name" value="MFS_MefA_like"/>
    <property type="match status" value="1"/>
</dbReference>
<evidence type="ECO:0000256" key="1">
    <source>
        <dbReference type="ARBA" id="ARBA00004651"/>
    </source>
</evidence>
<evidence type="ECO:0000256" key="3">
    <source>
        <dbReference type="ARBA" id="ARBA00022475"/>
    </source>
</evidence>
<sequence length="431" mass="45167">MRTLRTPHPLRSLSVRNFRLFAAGQVVSVAGTWMMVMAQDWLVLSLTDDSGTALGAVTALQFAPLLLLTLHGGRLADRHDKRRLLMAANVVSGTLAALLTALVLSGAVQLWHVYLFALGLGTVNAVEVPTRMSFVSELVGPELLPNASALSAAYFNIARVVGPALAGLLISAAGTGPVMLLNAVSYLATVLALRRMRPAELHRTARPAERPRIVDGLRHVTGRSDLLLPMALVGVIGLFGLNFQLTLPLLAKTVFHTDASTFGLLTTAFAAGSLLAALATTARRGRPSSRTVINAAFAFGLLTLASGLAPGPLTAALLLALTGFAALYFAQAANHRVQLGSDPSYRGRVMALYTLVLQGSTPLGALLIGRLSQEFGARSGLYAGGTVSLVAAAVAAGARRSRRGRRAGEPPPAIRGDEPPIPHERQSSHGS</sequence>
<feature type="transmembrane region" description="Helical" evidence="8">
    <location>
        <begin position="50"/>
        <end position="72"/>
    </location>
</feature>
<feature type="transmembrane region" description="Helical" evidence="8">
    <location>
        <begin position="84"/>
        <end position="104"/>
    </location>
</feature>
<comment type="subcellular location">
    <subcellularLocation>
        <location evidence="1">Cell membrane</location>
        <topology evidence="1">Multi-pass membrane protein</topology>
    </subcellularLocation>
</comment>
<feature type="transmembrane region" description="Helical" evidence="8">
    <location>
        <begin position="349"/>
        <end position="368"/>
    </location>
</feature>